<organism evidence="1 2">
    <name type="scientific">Mucilaginibacter sabulilitoris</name>
    <dbReference type="NCBI Taxonomy" id="1173583"/>
    <lineage>
        <taxon>Bacteria</taxon>
        <taxon>Pseudomonadati</taxon>
        <taxon>Bacteroidota</taxon>
        <taxon>Sphingobacteriia</taxon>
        <taxon>Sphingobacteriales</taxon>
        <taxon>Sphingobacteriaceae</taxon>
        <taxon>Mucilaginibacter</taxon>
    </lineage>
</organism>
<dbReference type="Proteomes" id="UP001324380">
    <property type="component" value="Chromosome"/>
</dbReference>
<proteinExistence type="predicted"/>
<reference evidence="1 2" key="1">
    <citation type="submission" date="2023-11" db="EMBL/GenBank/DDBJ databases">
        <title>Analysis of the Genomes of Mucilaginibacter gossypii cycad 4 and M. sabulilitoris SNA2: microbes with the potential for plant growth promotion.</title>
        <authorList>
            <person name="Hirsch A.M."/>
            <person name="Humm E."/>
            <person name="Rubbi M."/>
            <person name="Del Vecchio G."/>
            <person name="Ha S.M."/>
            <person name="Pellegrini M."/>
            <person name="Gunsalus R.P."/>
        </authorList>
    </citation>
    <scope>NUCLEOTIDE SEQUENCE [LARGE SCALE GENOMIC DNA]</scope>
    <source>
        <strain evidence="1 2">SNA2</strain>
    </source>
</reference>
<protein>
    <submittedName>
        <fullName evidence="1">Uncharacterized protein</fullName>
    </submittedName>
</protein>
<name>A0ABZ0TNF8_9SPHI</name>
<evidence type="ECO:0000313" key="2">
    <source>
        <dbReference type="Proteomes" id="UP001324380"/>
    </source>
</evidence>
<dbReference type="EMBL" id="CP139558">
    <property type="protein sequence ID" value="WPU94321.1"/>
    <property type="molecule type" value="Genomic_DNA"/>
</dbReference>
<dbReference type="RefSeq" id="WP_321563444.1">
    <property type="nucleotide sequence ID" value="NZ_CP139558.1"/>
</dbReference>
<sequence>MSDRKLDYLIRKNKGKSIFLKYQEMFIAAGFKEGDIKHVDLMQSDKILNIVRQTFPNLKEEIELLASDGNFVSSRLISSTFQNLSDSKECYIYSDDVYFCGMYLAKIGHIHAYALNVAKYGYSNTCFIIDQEFKFSFTINFYDNEHPELKNTFDIHLRR</sequence>
<accession>A0ABZ0TNF8</accession>
<keyword evidence="2" id="KW-1185">Reference proteome</keyword>
<evidence type="ECO:0000313" key="1">
    <source>
        <dbReference type="EMBL" id="WPU94321.1"/>
    </source>
</evidence>
<gene>
    <name evidence="1" type="ORF">SNE25_02135</name>
</gene>